<keyword evidence="3" id="KW-1003">Cell membrane</keyword>
<keyword evidence="6" id="KW-0808">Transferase</keyword>
<evidence type="ECO:0000313" key="15">
    <source>
        <dbReference type="EMBL" id="CAB4578459.1"/>
    </source>
</evidence>
<keyword evidence="5" id="KW-0997">Cell inner membrane</keyword>
<keyword evidence="4" id="KW-0444">Lipid biosynthesis</keyword>
<dbReference type="InterPro" id="IPR043130">
    <property type="entry name" value="CDP-OH_PTrfase_TM_dom"/>
</dbReference>
<evidence type="ECO:0000256" key="4">
    <source>
        <dbReference type="ARBA" id="ARBA00022516"/>
    </source>
</evidence>
<comment type="subcellular location">
    <subcellularLocation>
        <location evidence="2">Cell inner membrane</location>
        <topology evidence="2">Multi-pass membrane protein</topology>
    </subcellularLocation>
</comment>
<evidence type="ECO:0000256" key="8">
    <source>
        <dbReference type="ARBA" id="ARBA00022989"/>
    </source>
</evidence>
<evidence type="ECO:0000256" key="2">
    <source>
        <dbReference type="ARBA" id="ARBA00004429"/>
    </source>
</evidence>
<reference evidence="15" key="1">
    <citation type="submission" date="2020-05" db="EMBL/GenBank/DDBJ databases">
        <authorList>
            <person name="Chiriac C."/>
            <person name="Salcher M."/>
            <person name="Ghai R."/>
            <person name="Kavagutti S V."/>
        </authorList>
    </citation>
    <scope>NUCLEOTIDE SEQUENCE</scope>
</reference>
<keyword evidence="13" id="KW-1208">Phospholipid metabolism</keyword>
<keyword evidence="8 14" id="KW-1133">Transmembrane helix</keyword>
<evidence type="ECO:0000256" key="5">
    <source>
        <dbReference type="ARBA" id="ARBA00022519"/>
    </source>
</evidence>
<proteinExistence type="predicted"/>
<evidence type="ECO:0000256" key="14">
    <source>
        <dbReference type="SAM" id="Phobius"/>
    </source>
</evidence>
<sequence>MGVPVTTPGLSACRAIHLLTASGILVGMLAIIAVLDGSPRAAVLLLVLAQVIDGIDGPLARRYDVKNVIPKYDGYILDLVIDYVTCVLVPAVFAWQFGLLPDGPFGEVTIAVMLVTSAMWFSRTDMMTTDHWFRGFPAVWNMVIPTLWLLETPAPLTAIIVLVLSALSMTDVEFAHPVQAAQWRRPNLAFMSIWVLSLTLLTMWWPTTHAVTDVVLLLGPAWTIGSTFGRWQTTRRAV</sequence>
<dbReference type="GO" id="GO:0005886">
    <property type="term" value="C:plasma membrane"/>
    <property type="evidence" value="ECO:0007669"/>
    <property type="project" value="UniProtKB-SubCell"/>
</dbReference>
<dbReference type="GO" id="GO:0008654">
    <property type="term" value="P:phospholipid biosynthetic process"/>
    <property type="evidence" value="ECO:0007669"/>
    <property type="project" value="UniProtKB-KW"/>
</dbReference>
<evidence type="ECO:0000256" key="10">
    <source>
        <dbReference type="ARBA" id="ARBA00023136"/>
    </source>
</evidence>
<keyword evidence="10 14" id="KW-0472">Membrane</keyword>
<evidence type="ECO:0000256" key="9">
    <source>
        <dbReference type="ARBA" id="ARBA00023098"/>
    </source>
</evidence>
<dbReference type="InterPro" id="IPR026027">
    <property type="entry name" value="PcS"/>
</dbReference>
<accession>A0A6J6ESW0</accession>
<name>A0A6J6ESW0_9ZZZZ</name>
<organism evidence="15">
    <name type="scientific">freshwater metagenome</name>
    <dbReference type="NCBI Taxonomy" id="449393"/>
    <lineage>
        <taxon>unclassified sequences</taxon>
        <taxon>metagenomes</taxon>
        <taxon>ecological metagenomes</taxon>
    </lineage>
</organism>
<evidence type="ECO:0000256" key="1">
    <source>
        <dbReference type="ARBA" id="ARBA00001936"/>
    </source>
</evidence>
<evidence type="ECO:0000256" key="7">
    <source>
        <dbReference type="ARBA" id="ARBA00022692"/>
    </source>
</evidence>
<keyword evidence="9" id="KW-0443">Lipid metabolism</keyword>
<comment type="cofactor">
    <cofactor evidence="1">
        <name>Mn(2+)</name>
        <dbReference type="ChEBI" id="CHEBI:29035"/>
    </cofactor>
</comment>
<feature type="transmembrane region" description="Helical" evidence="14">
    <location>
        <begin position="12"/>
        <end position="35"/>
    </location>
</feature>
<evidence type="ECO:0000256" key="3">
    <source>
        <dbReference type="ARBA" id="ARBA00022475"/>
    </source>
</evidence>
<keyword evidence="7 14" id="KW-0812">Transmembrane</keyword>
<evidence type="ECO:0000256" key="6">
    <source>
        <dbReference type="ARBA" id="ARBA00022679"/>
    </source>
</evidence>
<dbReference type="Gene3D" id="1.20.120.1760">
    <property type="match status" value="1"/>
</dbReference>
<evidence type="ECO:0000256" key="11">
    <source>
        <dbReference type="ARBA" id="ARBA00023209"/>
    </source>
</evidence>
<gene>
    <name evidence="15" type="ORF">UFOPK1493_02883</name>
</gene>
<feature type="transmembrane region" description="Helical" evidence="14">
    <location>
        <begin position="187"/>
        <end position="205"/>
    </location>
</feature>
<dbReference type="PIRSF" id="PIRSF000851">
    <property type="entry name" value="PcS"/>
    <property type="match status" value="1"/>
</dbReference>
<evidence type="ECO:0000256" key="13">
    <source>
        <dbReference type="ARBA" id="ARBA00023264"/>
    </source>
</evidence>
<feature type="transmembrane region" description="Helical" evidence="14">
    <location>
        <begin position="103"/>
        <end position="121"/>
    </location>
</feature>
<dbReference type="AlphaFoldDB" id="A0A6J6ESW0"/>
<dbReference type="GO" id="GO:0016780">
    <property type="term" value="F:phosphotransferase activity, for other substituted phosphate groups"/>
    <property type="evidence" value="ECO:0007669"/>
    <property type="project" value="InterPro"/>
</dbReference>
<dbReference type="EMBL" id="CAEZSR010000136">
    <property type="protein sequence ID" value="CAB4578459.1"/>
    <property type="molecule type" value="Genomic_DNA"/>
</dbReference>
<feature type="transmembrane region" description="Helical" evidence="14">
    <location>
        <begin position="72"/>
        <end position="97"/>
    </location>
</feature>
<feature type="transmembrane region" description="Helical" evidence="14">
    <location>
        <begin position="211"/>
        <end position="231"/>
    </location>
</feature>
<keyword evidence="12" id="KW-0464">Manganese</keyword>
<keyword evidence="11" id="KW-0594">Phospholipid biosynthesis</keyword>
<evidence type="ECO:0000256" key="12">
    <source>
        <dbReference type="ARBA" id="ARBA00023211"/>
    </source>
</evidence>
<protein>
    <submittedName>
        <fullName evidence="15">Unannotated protein</fullName>
    </submittedName>
</protein>
<feature type="transmembrane region" description="Helical" evidence="14">
    <location>
        <begin position="41"/>
        <end position="60"/>
    </location>
</feature>